<dbReference type="eggNOG" id="ENOG502RXJM">
    <property type="taxonomic scope" value="Eukaryota"/>
</dbReference>
<evidence type="ECO:0000313" key="2">
    <source>
        <dbReference type="EMBL" id="EXB54045.1"/>
    </source>
</evidence>
<protein>
    <submittedName>
        <fullName evidence="2">Uncharacterized protein</fullName>
    </submittedName>
</protein>
<dbReference type="PANTHER" id="PTHR35494:SF1">
    <property type="entry name" value="NAD(P)H-QUINONE OXIDOREDUCTASE SUBUNIT S, CHLOROPLASTIC"/>
    <property type="match status" value="1"/>
</dbReference>
<feature type="compositionally biased region" description="Basic and acidic residues" evidence="1">
    <location>
        <begin position="133"/>
        <end position="145"/>
    </location>
</feature>
<reference evidence="3" key="1">
    <citation type="submission" date="2013-01" db="EMBL/GenBank/DDBJ databases">
        <title>Draft Genome Sequence of a Mulberry Tree, Morus notabilis C.K. Schneid.</title>
        <authorList>
            <person name="He N."/>
            <person name="Zhao S."/>
        </authorList>
    </citation>
    <scope>NUCLEOTIDE SEQUENCE</scope>
</reference>
<organism evidence="2 3">
    <name type="scientific">Morus notabilis</name>
    <dbReference type="NCBI Taxonomy" id="981085"/>
    <lineage>
        <taxon>Eukaryota</taxon>
        <taxon>Viridiplantae</taxon>
        <taxon>Streptophyta</taxon>
        <taxon>Embryophyta</taxon>
        <taxon>Tracheophyta</taxon>
        <taxon>Spermatophyta</taxon>
        <taxon>Magnoliopsida</taxon>
        <taxon>eudicotyledons</taxon>
        <taxon>Gunneridae</taxon>
        <taxon>Pentapetalae</taxon>
        <taxon>rosids</taxon>
        <taxon>fabids</taxon>
        <taxon>Rosales</taxon>
        <taxon>Moraceae</taxon>
        <taxon>Moreae</taxon>
        <taxon>Morus</taxon>
    </lineage>
</organism>
<evidence type="ECO:0000256" key="1">
    <source>
        <dbReference type="SAM" id="MobiDB-lite"/>
    </source>
</evidence>
<keyword evidence="3" id="KW-1185">Reference proteome</keyword>
<dbReference type="InterPro" id="IPR021659">
    <property type="entry name" value="NdhS"/>
</dbReference>
<dbReference type="GO" id="GO:0009767">
    <property type="term" value="P:photosynthetic electron transport chain"/>
    <property type="evidence" value="ECO:0007669"/>
    <property type="project" value="InterPro"/>
</dbReference>
<accession>W9RFV4</accession>
<name>W9RFV4_9ROSA</name>
<dbReference type="Proteomes" id="UP000030645">
    <property type="component" value="Unassembled WGS sequence"/>
</dbReference>
<gene>
    <name evidence="2" type="ORF">L484_001383</name>
</gene>
<feature type="region of interest" description="Disordered" evidence="1">
    <location>
        <begin position="74"/>
        <end position="145"/>
    </location>
</feature>
<proteinExistence type="predicted"/>
<dbReference type="AlphaFoldDB" id="W9RFV4"/>
<sequence>MASSYITLPSFESYFLSGKHLSEIRRMKSNLTTYKPQSPQSLRPCAKFNLFEILGGRGLCNGEEQLSRTVEEQASEAAYKEQENADSRPAIPTVESVPEEGFEKELMGLTGGFPGGEKGLKLFLEKNPPPEKASAEKATRTDLEL</sequence>
<dbReference type="KEGG" id="mnt:21384986"/>
<evidence type="ECO:0000313" key="3">
    <source>
        <dbReference type="Proteomes" id="UP000030645"/>
    </source>
</evidence>
<dbReference type="EMBL" id="KE344152">
    <property type="protein sequence ID" value="EXB54045.1"/>
    <property type="molecule type" value="Genomic_DNA"/>
</dbReference>
<dbReference type="PANTHER" id="PTHR35494">
    <property type="entry name" value="NAD(P)H-QUINONE OXIDOREDUCTASE SUBUNIT S, CHLOROPLASTIC"/>
    <property type="match status" value="1"/>
</dbReference>
<dbReference type="OrthoDB" id="2015351at2759"/>
<dbReference type="STRING" id="981085.W9RFV4"/>